<evidence type="ECO:0000313" key="3">
    <source>
        <dbReference type="Proteomes" id="UP001151760"/>
    </source>
</evidence>
<name>A0ABQ5HKF6_9ASTR</name>
<protein>
    <submittedName>
        <fullName evidence="2">Uncharacterized protein</fullName>
    </submittedName>
</protein>
<reference evidence="2" key="2">
    <citation type="submission" date="2022-01" db="EMBL/GenBank/DDBJ databases">
        <authorList>
            <person name="Yamashiro T."/>
            <person name="Shiraishi A."/>
            <person name="Satake H."/>
            <person name="Nakayama K."/>
        </authorList>
    </citation>
    <scope>NUCLEOTIDE SEQUENCE</scope>
</reference>
<keyword evidence="3" id="KW-1185">Reference proteome</keyword>
<organism evidence="2 3">
    <name type="scientific">Tanacetum coccineum</name>
    <dbReference type="NCBI Taxonomy" id="301880"/>
    <lineage>
        <taxon>Eukaryota</taxon>
        <taxon>Viridiplantae</taxon>
        <taxon>Streptophyta</taxon>
        <taxon>Embryophyta</taxon>
        <taxon>Tracheophyta</taxon>
        <taxon>Spermatophyta</taxon>
        <taxon>Magnoliopsida</taxon>
        <taxon>eudicotyledons</taxon>
        <taxon>Gunneridae</taxon>
        <taxon>Pentapetalae</taxon>
        <taxon>asterids</taxon>
        <taxon>campanulids</taxon>
        <taxon>Asterales</taxon>
        <taxon>Asteraceae</taxon>
        <taxon>Asteroideae</taxon>
        <taxon>Anthemideae</taxon>
        <taxon>Anthemidinae</taxon>
        <taxon>Tanacetum</taxon>
    </lineage>
</organism>
<reference evidence="2" key="1">
    <citation type="journal article" date="2022" name="Int. J. Mol. Sci.">
        <title>Draft Genome of Tanacetum Coccineum: Genomic Comparison of Closely Related Tanacetum-Family Plants.</title>
        <authorList>
            <person name="Yamashiro T."/>
            <person name="Shiraishi A."/>
            <person name="Nakayama K."/>
            <person name="Satake H."/>
        </authorList>
    </citation>
    <scope>NUCLEOTIDE SEQUENCE</scope>
</reference>
<sequence length="201" mass="22253">MRQQNDDQCGMEVAVEDRVVIRIKAGHCIVYQEVVIHVRLFELDFRRVTVSCIFNGGRAIAPCLKPRKAYSSIKPISDKEGRKKSPSFLAFNKHWMQSKSLTLKKPLVTNAAKKDTASSLKDPLIEDGEKEADVVVPALINNEGQLPKTKAKRKSQPKSKSKKSQEESTVASEELTTQTSSKKASSSKKTKPSKKDVGTPA</sequence>
<accession>A0ABQ5HKF6</accession>
<feature type="compositionally biased region" description="Basic residues" evidence="1">
    <location>
        <begin position="149"/>
        <end position="162"/>
    </location>
</feature>
<evidence type="ECO:0000256" key="1">
    <source>
        <dbReference type="SAM" id="MobiDB-lite"/>
    </source>
</evidence>
<gene>
    <name evidence="2" type="ORF">Tco_1070115</name>
</gene>
<dbReference type="EMBL" id="BQNB010019727">
    <property type="protein sequence ID" value="GJT88398.1"/>
    <property type="molecule type" value="Genomic_DNA"/>
</dbReference>
<feature type="region of interest" description="Disordered" evidence="1">
    <location>
        <begin position="139"/>
        <end position="201"/>
    </location>
</feature>
<comment type="caution">
    <text evidence="2">The sequence shown here is derived from an EMBL/GenBank/DDBJ whole genome shotgun (WGS) entry which is preliminary data.</text>
</comment>
<evidence type="ECO:0000313" key="2">
    <source>
        <dbReference type="EMBL" id="GJT88398.1"/>
    </source>
</evidence>
<dbReference type="Proteomes" id="UP001151760">
    <property type="component" value="Unassembled WGS sequence"/>
</dbReference>
<proteinExistence type="predicted"/>